<evidence type="ECO:0000313" key="3">
    <source>
        <dbReference type="Proteomes" id="UP000663193"/>
    </source>
</evidence>
<dbReference type="AlphaFoldDB" id="A0A7U2F476"/>
<dbReference type="VEuPathDB" id="FungiDB:JI435_411580"/>
<dbReference type="Proteomes" id="UP000663193">
    <property type="component" value="Chromosome 8"/>
</dbReference>
<feature type="region of interest" description="Disordered" evidence="1">
    <location>
        <begin position="1"/>
        <end position="20"/>
    </location>
</feature>
<evidence type="ECO:0000256" key="1">
    <source>
        <dbReference type="SAM" id="MobiDB-lite"/>
    </source>
</evidence>
<gene>
    <name evidence="2" type="ORF">JI435_411580</name>
</gene>
<reference evidence="3" key="1">
    <citation type="journal article" date="2021" name="BMC Genomics">
        <title>Chromosome-level genome assembly and manually-curated proteome of model necrotroph Parastagonospora nodorum Sn15 reveals a genome-wide trove of candidate effector homologs, and redundancy of virulence-related functions within an accessory chromosome.</title>
        <authorList>
            <person name="Bertazzoni S."/>
            <person name="Jones D.A.B."/>
            <person name="Phan H.T."/>
            <person name="Tan K.-C."/>
            <person name="Hane J.K."/>
        </authorList>
    </citation>
    <scope>NUCLEOTIDE SEQUENCE [LARGE SCALE GENOMIC DNA]</scope>
    <source>
        <strain evidence="3">SN15 / ATCC MYA-4574 / FGSC 10173)</strain>
    </source>
</reference>
<sequence length="51" mass="5864">MRHSARYYCDTDSSEESHSSSSRVILCGASYCTNVMRATGRYSRRVLRTRV</sequence>
<name>A0A7U2F476_PHANO</name>
<organism evidence="2 3">
    <name type="scientific">Phaeosphaeria nodorum (strain SN15 / ATCC MYA-4574 / FGSC 10173)</name>
    <name type="common">Glume blotch fungus</name>
    <name type="synonym">Parastagonospora nodorum</name>
    <dbReference type="NCBI Taxonomy" id="321614"/>
    <lineage>
        <taxon>Eukaryota</taxon>
        <taxon>Fungi</taxon>
        <taxon>Dikarya</taxon>
        <taxon>Ascomycota</taxon>
        <taxon>Pezizomycotina</taxon>
        <taxon>Dothideomycetes</taxon>
        <taxon>Pleosporomycetidae</taxon>
        <taxon>Pleosporales</taxon>
        <taxon>Pleosporineae</taxon>
        <taxon>Phaeosphaeriaceae</taxon>
        <taxon>Parastagonospora</taxon>
    </lineage>
</organism>
<proteinExistence type="predicted"/>
<protein>
    <submittedName>
        <fullName evidence="2">Uncharacterized protein</fullName>
    </submittedName>
</protein>
<accession>A0A7U2F476</accession>
<evidence type="ECO:0000313" key="2">
    <source>
        <dbReference type="EMBL" id="QRC98136.1"/>
    </source>
</evidence>
<dbReference type="EMBL" id="CP069030">
    <property type="protein sequence ID" value="QRC98136.1"/>
    <property type="molecule type" value="Genomic_DNA"/>
</dbReference>
<keyword evidence="3" id="KW-1185">Reference proteome</keyword>